<feature type="domain" description="DNA polymerase III delta N-terminal" evidence="9">
    <location>
        <begin position="26"/>
        <end position="136"/>
    </location>
</feature>
<dbReference type="Gene3D" id="1.10.8.60">
    <property type="match status" value="1"/>
</dbReference>
<accession>A0A0C1R1D4</accession>
<gene>
    <name evidence="10" type="ORF">NF27_BK00210</name>
</gene>
<dbReference type="SUPFAM" id="SSF52540">
    <property type="entry name" value="P-loop containing nucleoside triphosphate hydrolases"/>
    <property type="match status" value="1"/>
</dbReference>
<keyword evidence="4" id="KW-0548">Nucleotidyltransferase</keyword>
<dbReference type="InterPro" id="IPR008921">
    <property type="entry name" value="DNA_pol3_clamp-load_cplx_C"/>
</dbReference>
<dbReference type="GO" id="GO:0003677">
    <property type="term" value="F:DNA binding"/>
    <property type="evidence" value="ECO:0007669"/>
    <property type="project" value="InterPro"/>
</dbReference>
<dbReference type="EMBL" id="JSWE01000036">
    <property type="protein sequence ID" value="KIE06100.1"/>
    <property type="molecule type" value="Genomic_DNA"/>
</dbReference>
<evidence type="ECO:0000256" key="8">
    <source>
        <dbReference type="ARBA" id="ARBA00049244"/>
    </source>
</evidence>
<evidence type="ECO:0000313" key="10">
    <source>
        <dbReference type="EMBL" id="KIE06100.1"/>
    </source>
</evidence>
<dbReference type="SUPFAM" id="SSF48019">
    <property type="entry name" value="post-AAA+ oligomerization domain-like"/>
    <property type="match status" value="1"/>
</dbReference>
<dbReference type="EC" id="2.7.7.7" evidence="1"/>
<protein>
    <recommendedName>
        <fullName evidence="2">DNA polymerase III subunit delta</fullName>
        <ecNumber evidence="1">2.7.7.7</ecNumber>
    </recommendedName>
</protein>
<dbReference type="Proteomes" id="UP000031258">
    <property type="component" value="Unassembled WGS sequence"/>
</dbReference>
<sequence>MKVTMKLISSNIQSMFGNKALPQLILIYGPEEAEVNVSKQKIIRFLQKSEAEEIEVINIPYAAVRENPIALRDEMASLSLLNNKRVIVVTDAATTISKDLIEVIKRSKGSSTVIFIAGDLSKSSSMRKFFEEEINILAIACYKPDQMRLKKMVREYLDKEGFKYQNEIVDTIVEILPANEHIIRNELNKLSIYLGQQKQIAYEDIINAIGANAEISLDDLCAALVAGNVNQVQKYLNSLQSADVNFMLIIRVLANFLVKVIKLKGLIEGGKNLEQAIFSLKPPVFFKQKDNLITAAKKLSLDKALSMFKTMVDIELKCKKGLAQPEVILNQELSLNIRQNT</sequence>
<evidence type="ECO:0000256" key="1">
    <source>
        <dbReference type="ARBA" id="ARBA00012417"/>
    </source>
</evidence>
<evidence type="ECO:0000313" key="11">
    <source>
        <dbReference type="Proteomes" id="UP000031258"/>
    </source>
</evidence>
<evidence type="ECO:0000256" key="2">
    <source>
        <dbReference type="ARBA" id="ARBA00017703"/>
    </source>
</evidence>
<dbReference type="InterPro" id="IPR010372">
    <property type="entry name" value="DNA_pol3_delta_N"/>
</dbReference>
<dbReference type="GO" id="GO:0006261">
    <property type="term" value="P:DNA-templated DNA replication"/>
    <property type="evidence" value="ECO:0007669"/>
    <property type="project" value="TreeGrafter"/>
</dbReference>
<evidence type="ECO:0000256" key="7">
    <source>
        <dbReference type="ARBA" id="ARBA00034754"/>
    </source>
</evidence>
<dbReference type="PANTHER" id="PTHR34388">
    <property type="entry name" value="DNA POLYMERASE III SUBUNIT DELTA"/>
    <property type="match status" value="1"/>
</dbReference>
<dbReference type="Gene3D" id="3.40.50.300">
    <property type="entry name" value="P-loop containing nucleotide triphosphate hydrolases"/>
    <property type="match status" value="1"/>
</dbReference>
<dbReference type="InterPro" id="IPR027417">
    <property type="entry name" value="P-loop_NTPase"/>
</dbReference>
<dbReference type="PANTHER" id="PTHR34388:SF1">
    <property type="entry name" value="DNA POLYMERASE III SUBUNIT DELTA"/>
    <property type="match status" value="1"/>
</dbReference>
<dbReference type="STRING" id="86105.NF27_BK00210"/>
<keyword evidence="6" id="KW-0239">DNA-directed DNA polymerase</keyword>
<dbReference type="Pfam" id="PF06144">
    <property type="entry name" value="DNA_pol3_delta"/>
    <property type="match status" value="1"/>
</dbReference>
<evidence type="ECO:0000256" key="3">
    <source>
        <dbReference type="ARBA" id="ARBA00022679"/>
    </source>
</evidence>
<organism evidence="10 11">
    <name type="scientific">Candidatus Jidaibacter acanthamoebae</name>
    <dbReference type="NCBI Taxonomy" id="86105"/>
    <lineage>
        <taxon>Bacteria</taxon>
        <taxon>Pseudomonadati</taxon>
        <taxon>Pseudomonadota</taxon>
        <taxon>Alphaproteobacteria</taxon>
        <taxon>Rickettsiales</taxon>
        <taxon>Candidatus Midichloriaceae</taxon>
        <taxon>Candidatus Jidaibacter</taxon>
    </lineage>
</organism>
<evidence type="ECO:0000259" key="9">
    <source>
        <dbReference type="Pfam" id="PF06144"/>
    </source>
</evidence>
<evidence type="ECO:0000256" key="6">
    <source>
        <dbReference type="ARBA" id="ARBA00022932"/>
    </source>
</evidence>
<dbReference type="InterPro" id="IPR005790">
    <property type="entry name" value="DNA_polIII_delta"/>
</dbReference>
<dbReference type="Gene3D" id="1.20.272.10">
    <property type="match status" value="1"/>
</dbReference>
<dbReference type="GO" id="GO:0003887">
    <property type="term" value="F:DNA-directed DNA polymerase activity"/>
    <property type="evidence" value="ECO:0007669"/>
    <property type="project" value="UniProtKB-KW"/>
</dbReference>
<proteinExistence type="inferred from homology"/>
<reference evidence="10 11" key="1">
    <citation type="submission" date="2014-11" db="EMBL/GenBank/DDBJ databases">
        <title>A Rickettsiales Symbiont of Amoebae With Ancient Features.</title>
        <authorList>
            <person name="Schulz F."/>
            <person name="Martijn J."/>
            <person name="Wascher F."/>
            <person name="Kostanjsek R."/>
            <person name="Ettema T.J."/>
            <person name="Horn M."/>
        </authorList>
    </citation>
    <scope>NUCLEOTIDE SEQUENCE [LARGE SCALE GENOMIC DNA]</scope>
    <source>
        <strain evidence="10 11">UWC36</strain>
    </source>
</reference>
<name>A0A0C1R1D4_9RICK</name>
<keyword evidence="3" id="KW-0808">Transferase</keyword>
<keyword evidence="11" id="KW-1185">Reference proteome</keyword>
<evidence type="ECO:0000256" key="5">
    <source>
        <dbReference type="ARBA" id="ARBA00022705"/>
    </source>
</evidence>
<evidence type="ECO:0000256" key="4">
    <source>
        <dbReference type="ARBA" id="ARBA00022695"/>
    </source>
</evidence>
<dbReference type="GO" id="GO:0009360">
    <property type="term" value="C:DNA polymerase III complex"/>
    <property type="evidence" value="ECO:0007669"/>
    <property type="project" value="InterPro"/>
</dbReference>
<dbReference type="NCBIfam" id="TIGR01128">
    <property type="entry name" value="holA"/>
    <property type="match status" value="1"/>
</dbReference>
<comment type="catalytic activity">
    <reaction evidence="8">
        <text>DNA(n) + a 2'-deoxyribonucleoside 5'-triphosphate = DNA(n+1) + diphosphate</text>
        <dbReference type="Rhea" id="RHEA:22508"/>
        <dbReference type="Rhea" id="RHEA-COMP:17339"/>
        <dbReference type="Rhea" id="RHEA-COMP:17340"/>
        <dbReference type="ChEBI" id="CHEBI:33019"/>
        <dbReference type="ChEBI" id="CHEBI:61560"/>
        <dbReference type="ChEBI" id="CHEBI:173112"/>
        <dbReference type="EC" id="2.7.7.7"/>
    </reaction>
</comment>
<comment type="caution">
    <text evidence="10">The sequence shown here is derived from an EMBL/GenBank/DDBJ whole genome shotgun (WGS) entry which is preliminary data.</text>
</comment>
<dbReference type="AlphaFoldDB" id="A0A0C1R1D4"/>
<comment type="similarity">
    <text evidence="7">Belongs to the DNA polymerase HolA subunit family.</text>
</comment>
<keyword evidence="5" id="KW-0235">DNA replication</keyword>